<gene>
    <name evidence="1" type="ORF">JTE90_008465</name>
</gene>
<dbReference type="Proteomes" id="UP000827092">
    <property type="component" value="Unassembled WGS sequence"/>
</dbReference>
<evidence type="ECO:0000313" key="1">
    <source>
        <dbReference type="EMBL" id="KAG8189503.1"/>
    </source>
</evidence>
<reference evidence="1 2" key="1">
    <citation type="journal article" date="2022" name="Nat. Ecol. Evol.">
        <title>A masculinizing supergene underlies an exaggerated male reproductive morph in a spider.</title>
        <authorList>
            <person name="Hendrickx F."/>
            <person name="De Corte Z."/>
            <person name="Sonet G."/>
            <person name="Van Belleghem S.M."/>
            <person name="Kostlbacher S."/>
            <person name="Vangestel C."/>
        </authorList>
    </citation>
    <scope>NUCLEOTIDE SEQUENCE [LARGE SCALE GENOMIC DNA]</scope>
    <source>
        <strain evidence="1">W744_W776</strain>
    </source>
</reference>
<protein>
    <submittedName>
        <fullName evidence="1">Uncharacterized protein</fullName>
    </submittedName>
</protein>
<accession>A0AAV6V0B2</accession>
<comment type="caution">
    <text evidence="1">The sequence shown here is derived from an EMBL/GenBank/DDBJ whole genome shotgun (WGS) entry which is preliminary data.</text>
</comment>
<name>A0AAV6V0B2_9ARAC</name>
<dbReference type="EMBL" id="JAFNEN010000213">
    <property type="protein sequence ID" value="KAG8189503.1"/>
    <property type="molecule type" value="Genomic_DNA"/>
</dbReference>
<organism evidence="1 2">
    <name type="scientific">Oedothorax gibbosus</name>
    <dbReference type="NCBI Taxonomy" id="931172"/>
    <lineage>
        <taxon>Eukaryota</taxon>
        <taxon>Metazoa</taxon>
        <taxon>Ecdysozoa</taxon>
        <taxon>Arthropoda</taxon>
        <taxon>Chelicerata</taxon>
        <taxon>Arachnida</taxon>
        <taxon>Araneae</taxon>
        <taxon>Araneomorphae</taxon>
        <taxon>Entelegynae</taxon>
        <taxon>Araneoidea</taxon>
        <taxon>Linyphiidae</taxon>
        <taxon>Erigoninae</taxon>
        <taxon>Oedothorax</taxon>
    </lineage>
</organism>
<sequence length="245" mass="28389">MLESYHAFHANFRCSKGVMKTKKKGILKSLLFLQKHSSPRLFYPQKLEGNPPKEESCRGELRHEDCHCPALHTNFLRYRWRRGDEDQREPNSPLRFDSLIIAYFLSPPSLDWWIDTETDLREADVELSCIIIFLQKTKLTGPEADRKKELFSIAKTVAKVDREQQGISSSGMATETSRICGRKRPASTHAFARKNSPFSKNFFLIIRGFYPLFFGASGHLLPVPNRKFVRLPFLFEMGDFLTQKE</sequence>
<evidence type="ECO:0000313" key="2">
    <source>
        <dbReference type="Proteomes" id="UP000827092"/>
    </source>
</evidence>
<proteinExistence type="predicted"/>
<dbReference type="AlphaFoldDB" id="A0AAV6V0B2"/>
<keyword evidence="2" id="KW-1185">Reference proteome</keyword>